<dbReference type="AlphaFoldDB" id="A0A7R9LS59"/>
<sequence length="313" mass="36206">NDLKIDFKTQFKRMDTIYDNNVVIVTTEEDNHYILGSNDNQMTFIPIESTFCESLFDIFAKFCGFDTSFETIMNKIETIIETKSRSIASIASESLNSLDYDMNSDIMAAEEDDDEVYYSTDEEEICQPYQPLSPLDLHFFDPILQQSSDDNNNEEIVDKRLSESTADSNESKPLNVCTEPLVNISLESECPETTTHQNGCDIGSIESKSDIVDTRDHSIRIFHNHLVDAFNNQLESDIRFKVENQFIYCDKTILKIRNQLFWDICEQNMFNENQININAYSYEAFNALLMYFYGLQPEVNDHNCSQLLKLAKE</sequence>
<dbReference type="InterPro" id="IPR011333">
    <property type="entry name" value="SKP1/BTB/POZ_sf"/>
</dbReference>
<protein>
    <recommendedName>
        <fullName evidence="1">BTB domain-containing protein</fullName>
    </recommendedName>
</protein>
<accession>A0A7R9LS59</accession>
<dbReference type="EMBL" id="OC892753">
    <property type="protein sequence ID" value="CAD7646880.1"/>
    <property type="molecule type" value="Genomic_DNA"/>
</dbReference>
<dbReference type="Pfam" id="PF00651">
    <property type="entry name" value="BTB"/>
    <property type="match status" value="1"/>
</dbReference>
<feature type="domain" description="BTB" evidence="1">
    <location>
        <begin position="236"/>
        <end position="301"/>
    </location>
</feature>
<dbReference type="InterPro" id="IPR000210">
    <property type="entry name" value="BTB/POZ_dom"/>
</dbReference>
<dbReference type="PROSITE" id="PS50097">
    <property type="entry name" value="BTB"/>
    <property type="match status" value="1"/>
</dbReference>
<evidence type="ECO:0000259" key="1">
    <source>
        <dbReference type="PROSITE" id="PS50097"/>
    </source>
</evidence>
<feature type="non-terminal residue" evidence="2">
    <location>
        <position position="1"/>
    </location>
</feature>
<evidence type="ECO:0000313" key="2">
    <source>
        <dbReference type="EMBL" id="CAD7646880.1"/>
    </source>
</evidence>
<dbReference type="EMBL" id="CAJPIZ010038178">
    <property type="protein sequence ID" value="CAG2121239.1"/>
    <property type="molecule type" value="Genomic_DNA"/>
</dbReference>
<evidence type="ECO:0000313" key="3">
    <source>
        <dbReference type="Proteomes" id="UP000759131"/>
    </source>
</evidence>
<proteinExistence type="predicted"/>
<organism evidence="2">
    <name type="scientific">Medioppia subpectinata</name>
    <dbReference type="NCBI Taxonomy" id="1979941"/>
    <lineage>
        <taxon>Eukaryota</taxon>
        <taxon>Metazoa</taxon>
        <taxon>Ecdysozoa</taxon>
        <taxon>Arthropoda</taxon>
        <taxon>Chelicerata</taxon>
        <taxon>Arachnida</taxon>
        <taxon>Acari</taxon>
        <taxon>Acariformes</taxon>
        <taxon>Sarcoptiformes</taxon>
        <taxon>Oribatida</taxon>
        <taxon>Brachypylina</taxon>
        <taxon>Oppioidea</taxon>
        <taxon>Oppiidae</taxon>
        <taxon>Medioppia</taxon>
    </lineage>
</organism>
<keyword evidence="3" id="KW-1185">Reference proteome</keyword>
<name>A0A7R9LS59_9ACAR</name>
<dbReference type="Gene3D" id="3.30.710.10">
    <property type="entry name" value="Potassium Channel Kv1.1, Chain A"/>
    <property type="match status" value="1"/>
</dbReference>
<gene>
    <name evidence="2" type="ORF">OSB1V03_LOCUS21185</name>
</gene>
<feature type="non-terminal residue" evidence="2">
    <location>
        <position position="313"/>
    </location>
</feature>
<dbReference type="Proteomes" id="UP000759131">
    <property type="component" value="Unassembled WGS sequence"/>
</dbReference>
<reference evidence="2" key="1">
    <citation type="submission" date="2020-11" db="EMBL/GenBank/DDBJ databases">
        <authorList>
            <person name="Tran Van P."/>
        </authorList>
    </citation>
    <scope>NUCLEOTIDE SEQUENCE</scope>
</reference>
<dbReference type="SUPFAM" id="SSF54695">
    <property type="entry name" value="POZ domain"/>
    <property type="match status" value="1"/>
</dbReference>